<protein>
    <submittedName>
        <fullName evidence="2">CutA1 divalent ion tolerance protein</fullName>
    </submittedName>
</protein>
<dbReference type="InterPro" id="IPR011322">
    <property type="entry name" value="N-reg_PII-like_a/b"/>
</dbReference>
<dbReference type="eggNOG" id="COG1324">
    <property type="taxonomic scope" value="Bacteria"/>
</dbReference>
<evidence type="ECO:0000313" key="2">
    <source>
        <dbReference type="EMBL" id="ACQ94409.1"/>
    </source>
</evidence>
<dbReference type="STRING" id="595494.Tola_2816"/>
<dbReference type="OrthoDB" id="37622at2"/>
<dbReference type="Proteomes" id="UP000009073">
    <property type="component" value="Chromosome"/>
</dbReference>
<keyword evidence="3" id="KW-1185">Reference proteome</keyword>
<comment type="similarity">
    <text evidence="1">Belongs to the CutA family.</text>
</comment>
<dbReference type="AlphaFoldDB" id="C4LCA5"/>
<dbReference type="PANTHER" id="PTHR23419:SF8">
    <property type="entry name" value="FI09726P"/>
    <property type="match status" value="1"/>
</dbReference>
<dbReference type="EMBL" id="CP001616">
    <property type="protein sequence ID" value="ACQ94409.1"/>
    <property type="molecule type" value="Genomic_DNA"/>
</dbReference>
<evidence type="ECO:0000256" key="1">
    <source>
        <dbReference type="ARBA" id="ARBA00010169"/>
    </source>
</evidence>
<proteinExistence type="inferred from homology"/>
<accession>C4LCA5</accession>
<dbReference type="Gene3D" id="3.30.70.120">
    <property type="match status" value="1"/>
</dbReference>
<dbReference type="SUPFAM" id="SSF54913">
    <property type="entry name" value="GlnB-like"/>
    <property type="match status" value="1"/>
</dbReference>
<dbReference type="RefSeq" id="WP_015879858.1">
    <property type="nucleotide sequence ID" value="NC_012691.1"/>
</dbReference>
<gene>
    <name evidence="2" type="ordered locus">Tola_2816</name>
</gene>
<dbReference type="InterPro" id="IPR004323">
    <property type="entry name" value="Ion_tolerance_CutA"/>
</dbReference>
<dbReference type="InterPro" id="IPR015867">
    <property type="entry name" value="N-reg_PII/ATP_PRibTrfase_C"/>
</dbReference>
<reference evidence="3" key="1">
    <citation type="submission" date="2009-05" db="EMBL/GenBank/DDBJ databases">
        <title>Complete sequence of Tolumonas auensis DSM 9187.</title>
        <authorList>
            <consortium name="US DOE Joint Genome Institute"/>
            <person name="Lucas S."/>
            <person name="Copeland A."/>
            <person name="Lapidus A."/>
            <person name="Glavina del Rio T."/>
            <person name="Tice H."/>
            <person name="Bruce D."/>
            <person name="Goodwin L."/>
            <person name="Pitluck S."/>
            <person name="Chertkov O."/>
            <person name="Brettin T."/>
            <person name="Detter J.C."/>
            <person name="Han C."/>
            <person name="Larimer F."/>
            <person name="Land M."/>
            <person name="Hauser L."/>
            <person name="Kyrpides N."/>
            <person name="Mikhailova N."/>
            <person name="Spring S."/>
            <person name="Beller H."/>
        </authorList>
    </citation>
    <scope>NUCLEOTIDE SEQUENCE [LARGE SCALE GENOMIC DNA]</scope>
    <source>
        <strain evidence="3">DSM 9187 / TA4</strain>
    </source>
</reference>
<evidence type="ECO:0000313" key="3">
    <source>
        <dbReference type="Proteomes" id="UP000009073"/>
    </source>
</evidence>
<dbReference type="PANTHER" id="PTHR23419">
    <property type="entry name" value="DIVALENT CATION TOLERANCE CUTA-RELATED"/>
    <property type="match status" value="1"/>
</dbReference>
<dbReference type="KEGG" id="tau:Tola_2816"/>
<name>C4LCA5_TOLAT</name>
<sequence>MSDAIVVLCTCPDNTCARALAQTLLNEKLAACVNLIPQVTSLYCWQGKMEESQEVLLVIKSRRTLFGVLQQRIQTLHPYEVPEILAMPVLNGSPAYLQWLQEQTTP</sequence>
<dbReference type="GO" id="GO:0005507">
    <property type="term" value="F:copper ion binding"/>
    <property type="evidence" value="ECO:0007669"/>
    <property type="project" value="TreeGrafter"/>
</dbReference>
<dbReference type="GO" id="GO:0010038">
    <property type="term" value="P:response to metal ion"/>
    <property type="evidence" value="ECO:0007669"/>
    <property type="project" value="InterPro"/>
</dbReference>
<dbReference type="HOGENOM" id="CLU_098807_3_1_6"/>
<reference evidence="2 3" key="2">
    <citation type="journal article" date="2011" name="Stand. Genomic Sci.">
        <title>Complete genome sequence of Tolumonas auensis type strain (TA 4).</title>
        <authorList>
            <person name="Chertkov O."/>
            <person name="Copeland A."/>
            <person name="Lucas S."/>
            <person name="Lapidus A."/>
            <person name="Berry K.W."/>
            <person name="Detter J.C."/>
            <person name="Del Rio T.G."/>
            <person name="Hammon N."/>
            <person name="Dalin E."/>
            <person name="Tice H."/>
            <person name="Pitluck S."/>
            <person name="Richardson P."/>
            <person name="Bruce D."/>
            <person name="Goodwin L."/>
            <person name="Han C."/>
            <person name="Tapia R."/>
            <person name="Saunders E."/>
            <person name="Schmutz J."/>
            <person name="Brettin T."/>
            <person name="Larimer F."/>
            <person name="Land M."/>
            <person name="Hauser L."/>
            <person name="Spring S."/>
            <person name="Rohde M."/>
            <person name="Kyrpides N.C."/>
            <person name="Ivanova N."/>
            <person name="Goker M."/>
            <person name="Beller H.R."/>
            <person name="Klenk H.P."/>
            <person name="Woyke T."/>
        </authorList>
    </citation>
    <scope>NUCLEOTIDE SEQUENCE [LARGE SCALE GENOMIC DNA]</scope>
    <source>
        <strain evidence="3">DSM 9187 / TA4</strain>
    </source>
</reference>
<dbReference type="Pfam" id="PF03091">
    <property type="entry name" value="CutA1"/>
    <property type="match status" value="1"/>
</dbReference>
<organism evidence="2 3">
    <name type="scientific">Tolumonas auensis (strain DSM 9187 / NBRC 110442 / TA 4)</name>
    <dbReference type="NCBI Taxonomy" id="595494"/>
    <lineage>
        <taxon>Bacteria</taxon>
        <taxon>Pseudomonadati</taxon>
        <taxon>Pseudomonadota</taxon>
        <taxon>Gammaproteobacteria</taxon>
        <taxon>Aeromonadales</taxon>
        <taxon>Aeromonadaceae</taxon>
        <taxon>Tolumonas</taxon>
    </lineage>
</organism>